<evidence type="ECO:0000256" key="12">
    <source>
        <dbReference type="PIRSR" id="PIRSR600990-52"/>
    </source>
</evidence>
<dbReference type="InterPro" id="IPR000990">
    <property type="entry name" value="Innexin"/>
</dbReference>
<dbReference type="GO" id="GO:0005921">
    <property type="term" value="C:gap junction"/>
    <property type="evidence" value="ECO:0007669"/>
    <property type="project" value="UniProtKB-UniRule"/>
</dbReference>
<evidence type="ECO:0000256" key="8">
    <source>
        <dbReference type="ARBA" id="ARBA00023065"/>
    </source>
</evidence>
<proteinExistence type="inferred from homology"/>
<name>A0A8T2ISI0_9PIPI</name>
<gene>
    <name evidence="13" type="primary">PANX</name>
    <name evidence="15" type="ORF">GDO86_012885</name>
</gene>
<evidence type="ECO:0000256" key="14">
    <source>
        <dbReference type="SAM" id="MobiDB-lite"/>
    </source>
</evidence>
<evidence type="ECO:0000313" key="16">
    <source>
        <dbReference type="Proteomes" id="UP000812440"/>
    </source>
</evidence>
<evidence type="ECO:0000256" key="9">
    <source>
        <dbReference type="ARBA" id="ARBA00023136"/>
    </source>
</evidence>
<keyword evidence="8 13" id="KW-0406">Ion transport</keyword>
<dbReference type="GO" id="GO:0007267">
    <property type="term" value="P:cell-cell signaling"/>
    <property type="evidence" value="ECO:0007669"/>
    <property type="project" value="TreeGrafter"/>
</dbReference>
<evidence type="ECO:0000256" key="10">
    <source>
        <dbReference type="ARBA" id="ARBA00023180"/>
    </source>
</evidence>
<accession>A0A8T2ISI0</accession>
<comment type="similarity">
    <text evidence="13">Belongs to the pannexin family.</text>
</comment>
<keyword evidence="4" id="KW-1003">Cell membrane</keyword>
<feature type="glycosylation site" description="N-linked (GlcNAc...) asparagine" evidence="12">
    <location>
        <position position="70"/>
    </location>
</feature>
<dbReference type="GO" id="GO:0032732">
    <property type="term" value="P:positive regulation of interleukin-1 production"/>
    <property type="evidence" value="ECO:0007669"/>
    <property type="project" value="InterPro"/>
</dbReference>
<feature type="transmembrane region" description="Helical" evidence="13">
    <location>
        <begin position="267"/>
        <end position="290"/>
    </location>
</feature>
<evidence type="ECO:0000256" key="5">
    <source>
        <dbReference type="ARBA" id="ARBA00022692"/>
    </source>
</evidence>
<dbReference type="GO" id="GO:0006812">
    <property type="term" value="P:monoatomic cation transport"/>
    <property type="evidence" value="ECO:0007669"/>
    <property type="project" value="InterPro"/>
</dbReference>
<dbReference type="PROSITE" id="PS51013">
    <property type="entry name" value="PANNEXIN"/>
    <property type="match status" value="1"/>
</dbReference>
<dbReference type="PANTHER" id="PTHR15759">
    <property type="entry name" value="PANNEXIN"/>
    <property type="match status" value="1"/>
</dbReference>
<evidence type="ECO:0000256" key="2">
    <source>
        <dbReference type="ARBA" id="ARBA00004651"/>
    </source>
</evidence>
<keyword evidence="9 13" id="KW-0472">Membrane</keyword>
<dbReference type="OrthoDB" id="10056939at2759"/>
<evidence type="ECO:0000256" key="3">
    <source>
        <dbReference type="ARBA" id="ARBA00022448"/>
    </source>
</evidence>
<keyword evidence="3 13" id="KW-0813">Transport</keyword>
<keyword evidence="7 13" id="KW-1133">Transmembrane helix</keyword>
<keyword evidence="11 13" id="KW-0407">Ion channel</keyword>
<comment type="caution">
    <text evidence="15">The sequence shown here is derived from an EMBL/GenBank/DDBJ whole genome shotgun (WGS) entry which is preliminary data.</text>
</comment>
<keyword evidence="10 12" id="KW-0325">Glycoprotein</keyword>
<comment type="caution">
    <text evidence="13">Lacks conserved residue(s) required for the propagation of feature annotation.</text>
</comment>
<dbReference type="InterPro" id="IPR039099">
    <property type="entry name" value="Pannexin"/>
</dbReference>
<feature type="transmembrane region" description="Helical" evidence="13">
    <location>
        <begin position="108"/>
        <end position="127"/>
    </location>
</feature>
<sequence length="405" mass="46395">MSLANRAAEYMLSDALLPDHPPNKKGLCLELPLDRIIKLVSIGLPLLLVSLAFAREISTGSQVNCFTPNNFTEKQVEYVDKHCWHSLTHHDFNLDGSVSVQSLWIHKVFPYTLMIVAVAMYIPAALWKYISKSLLNSDLHFIVDELDKSYNRSIKTVQHLLNTHTTCSDPHLFLEEIKSARLVRYFEFPLLERYLTSKQHSHCLVLTYLLRNILLLIFIILTCVYLGIFHLTVFYQEEFTCHIKTRFLRTDISKSEFINCKFVSLSIFQIISVANAAIYILLVPIIIFNLSKLCYWDKHFLNVYEMLPAFDLLSKKMLGCPINDLNIIILFLRANISELKSFSRLSVLCTLKDTTEKNKNIETVVDFMSLLVGMDVETSSPPDSPTTKAKSDATQPMPISQNEGY</sequence>
<keyword evidence="5 13" id="KW-0812">Transmembrane</keyword>
<keyword evidence="6" id="KW-0256">Endoplasmic reticulum</keyword>
<dbReference type="GO" id="GO:0034220">
    <property type="term" value="P:monoatomic ion transmembrane transport"/>
    <property type="evidence" value="ECO:0007669"/>
    <property type="project" value="UniProtKB-KW"/>
</dbReference>
<evidence type="ECO:0000256" key="11">
    <source>
        <dbReference type="ARBA" id="ARBA00023303"/>
    </source>
</evidence>
<dbReference type="PANTHER" id="PTHR15759:SF3">
    <property type="entry name" value="PANNEXIN-3"/>
    <property type="match status" value="1"/>
</dbReference>
<feature type="non-terminal residue" evidence="15">
    <location>
        <position position="1"/>
    </location>
</feature>
<dbReference type="Proteomes" id="UP000812440">
    <property type="component" value="Chromosome 7"/>
</dbReference>
<evidence type="ECO:0000256" key="13">
    <source>
        <dbReference type="RuleBase" id="RU010713"/>
    </source>
</evidence>
<dbReference type="GO" id="GO:0005789">
    <property type="term" value="C:endoplasmic reticulum membrane"/>
    <property type="evidence" value="ECO:0007669"/>
    <property type="project" value="UniProtKB-SubCell"/>
</dbReference>
<dbReference type="EMBL" id="JAACNH010000008">
    <property type="protein sequence ID" value="KAG8434693.1"/>
    <property type="molecule type" value="Genomic_DNA"/>
</dbReference>
<dbReference type="AlphaFoldDB" id="A0A8T2ISI0"/>
<evidence type="ECO:0000256" key="4">
    <source>
        <dbReference type="ARBA" id="ARBA00022475"/>
    </source>
</evidence>
<organism evidence="15 16">
    <name type="scientific">Hymenochirus boettgeri</name>
    <name type="common">Congo dwarf clawed frog</name>
    <dbReference type="NCBI Taxonomy" id="247094"/>
    <lineage>
        <taxon>Eukaryota</taxon>
        <taxon>Metazoa</taxon>
        <taxon>Chordata</taxon>
        <taxon>Craniata</taxon>
        <taxon>Vertebrata</taxon>
        <taxon>Euteleostomi</taxon>
        <taxon>Amphibia</taxon>
        <taxon>Batrachia</taxon>
        <taxon>Anura</taxon>
        <taxon>Pipoidea</taxon>
        <taxon>Pipidae</taxon>
        <taxon>Pipinae</taxon>
        <taxon>Hymenochirus</taxon>
    </lineage>
</organism>
<dbReference type="Pfam" id="PF00876">
    <property type="entry name" value="Innexin"/>
    <property type="match status" value="1"/>
</dbReference>
<evidence type="ECO:0000313" key="15">
    <source>
        <dbReference type="EMBL" id="KAG8434693.1"/>
    </source>
</evidence>
<comment type="function">
    <text evidence="13">Structural component of the gap junctions and the hemichannels.</text>
</comment>
<keyword evidence="16" id="KW-1185">Reference proteome</keyword>
<reference evidence="15" key="1">
    <citation type="thesis" date="2020" institute="ProQuest LLC" country="789 East Eisenhower Parkway, Ann Arbor, MI, USA">
        <title>Comparative Genomics and Chromosome Evolution.</title>
        <authorList>
            <person name="Mudd A.B."/>
        </authorList>
    </citation>
    <scope>NUCLEOTIDE SEQUENCE</scope>
    <source>
        <strain evidence="15">Female2</strain>
        <tissue evidence="15">Blood</tissue>
    </source>
</reference>
<evidence type="ECO:0000256" key="7">
    <source>
        <dbReference type="ARBA" id="ARBA00022989"/>
    </source>
</evidence>
<protein>
    <recommendedName>
        <fullName evidence="13">Pannexin</fullName>
    </recommendedName>
</protein>
<feature type="region of interest" description="Disordered" evidence="14">
    <location>
        <begin position="377"/>
        <end position="405"/>
    </location>
</feature>
<evidence type="ECO:0000256" key="1">
    <source>
        <dbReference type="ARBA" id="ARBA00004477"/>
    </source>
</evidence>
<evidence type="ECO:0000256" key="6">
    <source>
        <dbReference type="ARBA" id="ARBA00022824"/>
    </source>
</evidence>
<feature type="transmembrane region" description="Helical" evidence="13">
    <location>
        <begin position="203"/>
        <end position="228"/>
    </location>
</feature>
<dbReference type="GO" id="GO:0005886">
    <property type="term" value="C:plasma membrane"/>
    <property type="evidence" value="ECO:0007669"/>
    <property type="project" value="UniProtKB-SubCell"/>
</dbReference>
<comment type="subcellular location">
    <subcellularLocation>
        <location evidence="2 13">Cell membrane</location>
        <topology evidence="2 13">Multi-pass membrane protein</topology>
    </subcellularLocation>
    <subcellularLocation>
        <location evidence="1">Endoplasmic reticulum membrane</location>
        <topology evidence="1">Multi-pass membrane protein</topology>
    </subcellularLocation>
</comment>
<dbReference type="GO" id="GO:0022829">
    <property type="term" value="F:wide pore channel activity"/>
    <property type="evidence" value="ECO:0007669"/>
    <property type="project" value="TreeGrafter"/>
</dbReference>